<keyword evidence="1" id="KW-1277">Toxin-antitoxin system</keyword>
<dbReference type="Pfam" id="PF08681">
    <property type="entry name" value="TacA1"/>
    <property type="match status" value="1"/>
</dbReference>
<proteinExistence type="inferred from homology"/>
<dbReference type="PANTHER" id="PTHR35401">
    <property type="entry name" value="COPG FAMILY HELIX-TURN-HELIX PROTEIN-RELATED-RELATED"/>
    <property type="match status" value="1"/>
</dbReference>
<sequence>MLALSERINLRTNAETKSLLTRAASFRGLSLSNFLLEAAQKMAQEVLKGQEQILLSERDWERFALILDDDSPPNAKLQKAMSKFKATQA</sequence>
<organism evidence="3">
    <name type="scientific">Candidatus Thiothrix putei</name>
    <dbReference type="NCBI Taxonomy" id="3080811"/>
    <lineage>
        <taxon>Bacteria</taxon>
        <taxon>Pseudomonadati</taxon>
        <taxon>Pseudomonadota</taxon>
        <taxon>Gammaproteobacteria</taxon>
        <taxon>Thiotrichales</taxon>
        <taxon>Thiotrichaceae</taxon>
        <taxon>Thiothrix</taxon>
    </lineage>
</organism>
<gene>
    <name evidence="3" type="ORF">QJT81_08830</name>
</gene>
<reference evidence="3" key="1">
    <citation type="journal article" date="2023" name="Int. J. Mol. Sci.">
        <title>Metagenomics Revealed a New Genus 'Candidatus Thiocaldithrix dubininis' gen. nov., sp. nov. and a New Species 'Candidatus Thiothrix putei' sp. nov. in the Family Thiotrichaceae, Some Members of Which Have Traits of Both Na+- and H+-Motive Energetics.</title>
        <authorList>
            <person name="Ravin N.V."/>
            <person name="Muntyan M.S."/>
            <person name="Smolyakov D.D."/>
            <person name="Rudenko T.S."/>
            <person name="Beletsky A.V."/>
            <person name="Mardanov A.V."/>
            <person name="Grabovich M.Y."/>
        </authorList>
    </citation>
    <scope>NUCLEOTIDE SEQUENCE</scope>
    <source>
        <strain evidence="3">GKL-02</strain>
    </source>
</reference>
<dbReference type="PANTHER" id="PTHR35401:SF2">
    <property type="entry name" value="ABC-TYPE TRANSPORT SYSTEM"/>
    <property type="match status" value="1"/>
</dbReference>
<dbReference type="GO" id="GO:0006355">
    <property type="term" value="P:regulation of DNA-templated transcription"/>
    <property type="evidence" value="ECO:0007669"/>
    <property type="project" value="InterPro"/>
</dbReference>
<dbReference type="InterPro" id="IPR014795">
    <property type="entry name" value="TacA_1-like"/>
</dbReference>
<evidence type="ECO:0000256" key="1">
    <source>
        <dbReference type="ARBA" id="ARBA00022649"/>
    </source>
</evidence>
<reference evidence="3" key="2">
    <citation type="submission" date="2023-04" db="EMBL/GenBank/DDBJ databases">
        <authorList>
            <person name="Beletskiy A.V."/>
            <person name="Mardanov A.V."/>
            <person name="Ravin N.V."/>
        </authorList>
    </citation>
    <scope>NUCLEOTIDE SEQUENCE</scope>
    <source>
        <strain evidence="3">GKL-02</strain>
    </source>
</reference>
<dbReference type="SUPFAM" id="SSF47598">
    <property type="entry name" value="Ribbon-helix-helix"/>
    <property type="match status" value="1"/>
</dbReference>
<dbReference type="InterPro" id="IPR010985">
    <property type="entry name" value="Ribbon_hlx_hlx"/>
</dbReference>
<dbReference type="Proteomes" id="UP001301326">
    <property type="component" value="Chromosome"/>
</dbReference>
<dbReference type="Gene3D" id="1.20.5.780">
    <property type="entry name" value="Single helix bin"/>
    <property type="match status" value="1"/>
</dbReference>
<dbReference type="AlphaFoldDB" id="A0AA95KPT8"/>
<protein>
    <submittedName>
        <fullName evidence="3">DUF1778 domain-containing protein</fullName>
    </submittedName>
</protein>
<dbReference type="EMBL" id="CP124756">
    <property type="protein sequence ID" value="WGZ96060.1"/>
    <property type="molecule type" value="Genomic_DNA"/>
</dbReference>
<evidence type="ECO:0000256" key="2">
    <source>
        <dbReference type="ARBA" id="ARBA00049988"/>
    </source>
</evidence>
<accession>A0AA95KPT8</accession>
<comment type="similarity">
    <text evidence="2">Belongs to the TacA antitoxin family.</text>
</comment>
<dbReference type="KEGG" id="tput:QJT81_08830"/>
<evidence type="ECO:0000313" key="3">
    <source>
        <dbReference type="EMBL" id="WGZ96060.1"/>
    </source>
</evidence>
<name>A0AA95KPT8_9GAMM</name>